<organism evidence="1 2">
    <name type="scientific">Aduncisulcus paluster</name>
    <dbReference type="NCBI Taxonomy" id="2918883"/>
    <lineage>
        <taxon>Eukaryota</taxon>
        <taxon>Metamonada</taxon>
        <taxon>Carpediemonas-like organisms</taxon>
        <taxon>Aduncisulcus</taxon>
    </lineage>
</organism>
<dbReference type="EMBL" id="BQXS01006758">
    <property type="protein sequence ID" value="GKT22244.1"/>
    <property type="molecule type" value="Genomic_DNA"/>
</dbReference>
<evidence type="ECO:0000313" key="2">
    <source>
        <dbReference type="Proteomes" id="UP001057375"/>
    </source>
</evidence>
<accession>A0ABQ5K2E5</accession>
<name>A0ABQ5K2E5_9EUKA</name>
<proteinExistence type="predicted"/>
<dbReference type="Proteomes" id="UP001057375">
    <property type="component" value="Unassembled WGS sequence"/>
</dbReference>
<evidence type="ECO:0000313" key="1">
    <source>
        <dbReference type="EMBL" id="GKT22244.1"/>
    </source>
</evidence>
<comment type="caution">
    <text evidence="1">The sequence shown here is derived from an EMBL/GenBank/DDBJ whole genome shotgun (WGS) entry which is preliminary data.</text>
</comment>
<feature type="non-terminal residue" evidence="1">
    <location>
        <position position="99"/>
    </location>
</feature>
<gene>
    <name evidence="1" type="ORF">ADUPG1_004499</name>
</gene>
<reference evidence="1" key="1">
    <citation type="submission" date="2022-03" db="EMBL/GenBank/DDBJ databases">
        <title>Draft genome sequence of Aduncisulcus paluster, a free-living microaerophilic Fornicata.</title>
        <authorList>
            <person name="Yuyama I."/>
            <person name="Kume K."/>
            <person name="Tamura T."/>
            <person name="Inagaki Y."/>
            <person name="Hashimoto T."/>
        </authorList>
    </citation>
    <scope>NUCLEOTIDE SEQUENCE</scope>
    <source>
        <strain evidence="1">NY0171</strain>
    </source>
</reference>
<keyword evidence="2" id="KW-1185">Reference proteome</keyword>
<sequence>MDLVIQDKDGLPIMLVMFCAGDVGRYEREAVCAGKLFQGGPVPYVVISDSMDAFLLDAISGKTLAHGMKSVPNYEDLLKMTADYKREPLPAEKREKIER</sequence>
<protein>
    <submittedName>
        <fullName evidence="1">Type I restriction enzyme HsdR N-terminal domain-containing protein</fullName>
    </submittedName>
</protein>